<evidence type="ECO:0000313" key="2">
    <source>
        <dbReference type="EMBL" id="KGO59974.1"/>
    </source>
</evidence>
<keyword evidence="3" id="KW-1185">Reference proteome</keyword>
<organism evidence="2 3">
    <name type="scientific">Penicillium expansum</name>
    <name type="common">Blue mold rot fungus</name>
    <dbReference type="NCBI Taxonomy" id="27334"/>
    <lineage>
        <taxon>Eukaryota</taxon>
        <taxon>Fungi</taxon>
        <taxon>Dikarya</taxon>
        <taxon>Ascomycota</taxon>
        <taxon>Pezizomycotina</taxon>
        <taxon>Eurotiomycetes</taxon>
        <taxon>Eurotiomycetidae</taxon>
        <taxon>Eurotiales</taxon>
        <taxon>Aspergillaceae</taxon>
        <taxon>Penicillium</taxon>
    </lineage>
</organism>
<dbReference type="RefSeq" id="XP_016601070.1">
    <property type="nucleotide sequence ID" value="XM_016742559.1"/>
</dbReference>
<sequence length="231" mass="26309">MDMETERALDKRWAPVSVSRNADSEFKLRTRDPVKAFTYICLGCAPWKTENIEQESDDEDEEDEESIEQKKKDDAGIALKQSTAVRDPDNFETHVYNDFFGYAVMELVENLLVDFDEAAGDWKMYCEDGETVNAVCIAFATMFLTMLATLERNDLFKSDSEVKNIGAIIGLFIRFIVDVEEYGIDWDGYDVKIKAYAAKHDVIIHGLNHRYVESSDETVELPEVSANSNDP</sequence>
<proteinExistence type="predicted"/>
<feature type="compositionally biased region" description="Basic and acidic residues" evidence="1">
    <location>
        <begin position="1"/>
        <end position="13"/>
    </location>
</feature>
<reference evidence="2 3" key="1">
    <citation type="journal article" date="2015" name="Mol. Plant Microbe Interact.">
        <title>Genome, transcriptome, and functional analyses of Penicillium expansum provide new insights into secondary metabolism and pathogenicity.</title>
        <authorList>
            <person name="Ballester A.R."/>
            <person name="Marcet-Houben M."/>
            <person name="Levin E."/>
            <person name="Sela N."/>
            <person name="Selma-Lazaro C."/>
            <person name="Carmona L."/>
            <person name="Wisniewski M."/>
            <person name="Droby S."/>
            <person name="Gonzalez-Candelas L."/>
            <person name="Gabaldon T."/>
        </authorList>
    </citation>
    <scope>NUCLEOTIDE SEQUENCE [LARGE SCALE GENOMIC DNA]</scope>
    <source>
        <strain evidence="2 3">MD-8</strain>
    </source>
</reference>
<feature type="region of interest" description="Disordered" evidence="1">
    <location>
        <begin position="52"/>
        <end position="73"/>
    </location>
</feature>
<evidence type="ECO:0000313" key="3">
    <source>
        <dbReference type="Proteomes" id="UP000030143"/>
    </source>
</evidence>
<dbReference type="AlphaFoldDB" id="A0A0A2I040"/>
<gene>
    <name evidence="2" type="ORF">PEX2_052850</name>
</gene>
<dbReference type="OrthoDB" id="10037289at2759"/>
<feature type="compositionally biased region" description="Acidic residues" evidence="1">
    <location>
        <begin position="52"/>
        <end position="66"/>
    </location>
</feature>
<dbReference type="Proteomes" id="UP000030143">
    <property type="component" value="Unassembled WGS sequence"/>
</dbReference>
<dbReference type="PhylomeDB" id="A0A0A2I040"/>
<name>A0A0A2I040_PENEN</name>
<dbReference type="HOGENOM" id="CLU_1200189_0_0_1"/>
<dbReference type="VEuPathDB" id="FungiDB:PEXP_104230"/>
<dbReference type="EMBL" id="JQFZ01000087">
    <property type="protein sequence ID" value="KGO59974.1"/>
    <property type="molecule type" value="Genomic_DNA"/>
</dbReference>
<comment type="caution">
    <text evidence="2">The sequence shown here is derived from an EMBL/GenBank/DDBJ whole genome shotgun (WGS) entry which is preliminary data.</text>
</comment>
<dbReference type="GeneID" id="27677978"/>
<feature type="region of interest" description="Disordered" evidence="1">
    <location>
        <begin position="1"/>
        <end position="22"/>
    </location>
</feature>
<protein>
    <submittedName>
        <fullName evidence="2">Uncharacterized protein</fullName>
    </submittedName>
</protein>
<evidence type="ECO:0000256" key="1">
    <source>
        <dbReference type="SAM" id="MobiDB-lite"/>
    </source>
</evidence>
<accession>A0A0A2I040</accession>